<evidence type="ECO:0000313" key="4">
    <source>
        <dbReference type="EMBL" id="CAB4972396.1"/>
    </source>
</evidence>
<sequence>MPNVEGMRREVAIGVPSLALATAGGLWVQALHTANASLPRFADLCASGNYGNPAGDPVHIAILGDSSLTGPGLRAGSEIWIAQLVDRLQSNVELRSHAKGGSRVRDVLLQQADDAALTKPDLFVLAVGSNDALHATSTRLFRRDLQTLLNRLSHVAPVLSLGIGDLSVIPRLPKSLRALAAHRSATIDQIHTQVADRVNRVTRVPVRELSDSIFRSCTTDLFAEDRFHPNCQGHTAWADMFEPFLRTALNQTRFQDASSAALPAQSVRAALSVTA</sequence>
<dbReference type="EMBL" id="CAFBOG010000032">
    <property type="protein sequence ID" value="CAB4972396.1"/>
    <property type="molecule type" value="Genomic_DNA"/>
</dbReference>
<dbReference type="Gene3D" id="3.40.50.1110">
    <property type="entry name" value="SGNH hydrolase"/>
    <property type="match status" value="1"/>
</dbReference>
<dbReference type="EMBL" id="CAEZXS010000230">
    <property type="protein sequence ID" value="CAB4712840.1"/>
    <property type="molecule type" value="Genomic_DNA"/>
</dbReference>
<dbReference type="InterPro" id="IPR013830">
    <property type="entry name" value="SGNH_hydro"/>
</dbReference>
<gene>
    <name evidence="2" type="ORF">UFOPK2582_01514</name>
    <name evidence="3" type="ORF">UFOPK3046_00922</name>
    <name evidence="4" type="ORF">UFOPK3914_00517</name>
</gene>
<dbReference type="SUPFAM" id="SSF52266">
    <property type="entry name" value="SGNH hydrolase"/>
    <property type="match status" value="1"/>
</dbReference>
<accession>A0A6J6YG50</accession>
<name>A0A6J6YG50_9ZZZZ</name>
<evidence type="ECO:0000313" key="3">
    <source>
        <dbReference type="EMBL" id="CAB4807435.1"/>
    </source>
</evidence>
<dbReference type="EMBL" id="CAFAAQ010000071">
    <property type="protein sequence ID" value="CAB4807435.1"/>
    <property type="molecule type" value="Genomic_DNA"/>
</dbReference>
<dbReference type="InterPro" id="IPR036514">
    <property type="entry name" value="SGNH_hydro_sf"/>
</dbReference>
<feature type="domain" description="SGNH hydrolase-type esterase" evidence="1">
    <location>
        <begin position="62"/>
        <end position="235"/>
    </location>
</feature>
<evidence type="ECO:0000313" key="2">
    <source>
        <dbReference type="EMBL" id="CAB4712840.1"/>
    </source>
</evidence>
<dbReference type="AlphaFoldDB" id="A0A6J6YG50"/>
<protein>
    <submittedName>
        <fullName evidence="3">Unannotated protein</fullName>
    </submittedName>
</protein>
<dbReference type="Pfam" id="PF13472">
    <property type="entry name" value="Lipase_GDSL_2"/>
    <property type="match status" value="1"/>
</dbReference>
<evidence type="ECO:0000259" key="1">
    <source>
        <dbReference type="Pfam" id="PF13472"/>
    </source>
</evidence>
<organism evidence="3">
    <name type="scientific">freshwater metagenome</name>
    <dbReference type="NCBI Taxonomy" id="449393"/>
    <lineage>
        <taxon>unclassified sequences</taxon>
        <taxon>metagenomes</taxon>
        <taxon>ecological metagenomes</taxon>
    </lineage>
</organism>
<proteinExistence type="predicted"/>
<reference evidence="3" key="1">
    <citation type="submission" date="2020-05" db="EMBL/GenBank/DDBJ databases">
        <authorList>
            <person name="Chiriac C."/>
            <person name="Salcher M."/>
            <person name="Ghai R."/>
            <person name="Kavagutti S V."/>
        </authorList>
    </citation>
    <scope>NUCLEOTIDE SEQUENCE</scope>
</reference>